<gene>
    <name evidence="1" type="ORF">EVA_01273</name>
</gene>
<dbReference type="EMBL" id="AMCI01000185">
    <property type="protein sequence ID" value="EJX10440.1"/>
    <property type="molecule type" value="Genomic_DNA"/>
</dbReference>
<organism evidence="1">
    <name type="scientific">gut metagenome</name>
    <dbReference type="NCBI Taxonomy" id="749906"/>
    <lineage>
        <taxon>unclassified sequences</taxon>
        <taxon>metagenomes</taxon>
        <taxon>organismal metagenomes</taxon>
    </lineage>
</organism>
<comment type="caution">
    <text evidence="1">The sequence shown here is derived from an EMBL/GenBank/DDBJ whole genome shotgun (WGS) entry which is preliminary data.</text>
</comment>
<dbReference type="AlphaFoldDB" id="J9H7Z0"/>
<reference evidence="1" key="1">
    <citation type="journal article" date="2012" name="PLoS ONE">
        <title>Gene sets for utilization of primary and secondary nutrition supplies in the distal gut of endangered iberian lynx.</title>
        <authorList>
            <person name="Alcaide M."/>
            <person name="Messina E."/>
            <person name="Richter M."/>
            <person name="Bargiela R."/>
            <person name="Peplies J."/>
            <person name="Huws S.A."/>
            <person name="Newbold C.J."/>
            <person name="Golyshin P.N."/>
            <person name="Simon M.A."/>
            <person name="Lopez G."/>
            <person name="Yakimov M.M."/>
            <person name="Ferrer M."/>
        </authorList>
    </citation>
    <scope>NUCLEOTIDE SEQUENCE</scope>
</reference>
<accession>J9H7Z0</accession>
<name>J9H7Z0_9ZZZZ</name>
<protein>
    <submittedName>
        <fullName evidence="1">Uncharacterized protein</fullName>
    </submittedName>
</protein>
<evidence type="ECO:0000313" key="1">
    <source>
        <dbReference type="EMBL" id="EJX10440.1"/>
    </source>
</evidence>
<proteinExistence type="predicted"/>
<sequence>MTATASSGSVGEYKLGWWDDQLAELKKHEDGTTWLYCKKAGEIEVTVTFSNNENWNEASLERTIYINKVSAVEDVLSDAVQVKAGLRSITLSGMTAGMPIAICAVDGKLISNTVATVATQTLAVAQGGVYIVKVNGKQFKVVVK</sequence>